<keyword evidence="9 10" id="KW-0413">Isomerase</keyword>
<dbReference type="PANTHER" id="PTHR10848">
    <property type="entry name" value="MEIOTIC RECOMBINATION PROTEIN SPO11"/>
    <property type="match status" value="1"/>
</dbReference>
<evidence type="ECO:0000256" key="7">
    <source>
        <dbReference type="ARBA" id="ARBA00023029"/>
    </source>
</evidence>
<proteinExistence type="inferred from homology"/>
<dbReference type="GO" id="GO:0046872">
    <property type="term" value="F:metal ion binding"/>
    <property type="evidence" value="ECO:0007669"/>
    <property type="project" value="UniProtKB-KW"/>
</dbReference>
<dbReference type="FunCoup" id="G9A007">
    <property type="interactions" value="893"/>
</dbReference>
<evidence type="ECO:0000256" key="4">
    <source>
        <dbReference type="ARBA" id="ARBA00012895"/>
    </source>
</evidence>
<dbReference type="InterPro" id="IPR036078">
    <property type="entry name" value="Spo11/TopoVI_A_sf"/>
</dbReference>
<dbReference type="GO" id="GO:0000706">
    <property type="term" value="P:meiotic DNA double-strand break processing"/>
    <property type="evidence" value="ECO:0007669"/>
    <property type="project" value="TreeGrafter"/>
</dbReference>
<dbReference type="Gene3D" id="3.40.1360.10">
    <property type="match status" value="1"/>
</dbReference>
<dbReference type="GO" id="GO:0000794">
    <property type="term" value="C:condensed nuclear chromosome"/>
    <property type="evidence" value="ECO:0007669"/>
    <property type="project" value="EnsemblFungi"/>
</dbReference>
<dbReference type="Pfam" id="PF04406">
    <property type="entry name" value="TP6A_N"/>
    <property type="match status" value="1"/>
</dbReference>
<protein>
    <recommendedName>
        <fullName evidence="4">DNA topoisomerase (ATP-hydrolyzing)</fullName>
        <ecNumber evidence="4">5.6.2.2</ecNumber>
    </recommendedName>
</protein>
<evidence type="ECO:0000259" key="12">
    <source>
        <dbReference type="Pfam" id="PF21180"/>
    </source>
</evidence>
<evidence type="ECO:0000256" key="3">
    <source>
        <dbReference type="ARBA" id="ARBA00006559"/>
    </source>
</evidence>
<dbReference type="RefSeq" id="XP_003683412.1">
    <property type="nucleotide sequence ID" value="XM_003683364.1"/>
</dbReference>
<dbReference type="InterPro" id="IPR002815">
    <property type="entry name" value="Spo11/TopoVI_A"/>
</dbReference>
<dbReference type="PROSITE" id="PS52041">
    <property type="entry name" value="TOPO_IIB"/>
    <property type="match status" value="1"/>
</dbReference>
<dbReference type="EMBL" id="HE616749">
    <property type="protein sequence ID" value="CCE94201.1"/>
    <property type="molecule type" value="Genomic_DNA"/>
</dbReference>
<dbReference type="EC" id="5.6.2.2" evidence="4"/>
<dbReference type="InterPro" id="IPR036388">
    <property type="entry name" value="WH-like_DNA-bd_sf"/>
</dbReference>
<name>G9A007_TORDE</name>
<comment type="cofactor">
    <cofactor evidence="2">
        <name>Mg(2+)</name>
        <dbReference type="ChEBI" id="CHEBI:18420"/>
    </cofactor>
</comment>
<dbReference type="Gene3D" id="1.10.10.10">
    <property type="entry name" value="Winged helix-like DNA-binding domain superfamily/Winged helix DNA-binding domain"/>
    <property type="match status" value="1"/>
</dbReference>
<dbReference type="GO" id="GO:0005524">
    <property type="term" value="F:ATP binding"/>
    <property type="evidence" value="ECO:0007669"/>
    <property type="project" value="InterPro"/>
</dbReference>
<dbReference type="AlphaFoldDB" id="G9A007"/>
<evidence type="ECO:0000313" key="14">
    <source>
        <dbReference type="Proteomes" id="UP000005627"/>
    </source>
</evidence>
<evidence type="ECO:0000256" key="6">
    <source>
        <dbReference type="ARBA" id="ARBA00022842"/>
    </source>
</evidence>
<keyword evidence="5" id="KW-0479">Metal-binding</keyword>
<evidence type="ECO:0000256" key="10">
    <source>
        <dbReference type="PROSITE-ProRule" id="PRU01385"/>
    </source>
</evidence>
<keyword evidence="14" id="KW-1185">Reference proteome</keyword>
<dbReference type="GO" id="GO:0042138">
    <property type="term" value="P:meiotic DNA double-strand break formation"/>
    <property type="evidence" value="ECO:0007669"/>
    <property type="project" value="EnsemblFungi"/>
</dbReference>
<dbReference type="GO" id="GO:0003918">
    <property type="term" value="F:DNA topoisomerase type II (double strand cut, ATP-hydrolyzing) activity"/>
    <property type="evidence" value="ECO:0007669"/>
    <property type="project" value="UniProtKB-UniRule"/>
</dbReference>
<keyword evidence="7 10" id="KW-0799">Topoisomerase</keyword>
<evidence type="ECO:0000256" key="9">
    <source>
        <dbReference type="ARBA" id="ARBA00023235"/>
    </source>
</evidence>
<feature type="domain" description="Spo11/DNA topoisomerase VI subunit A N-terminal" evidence="11">
    <location>
        <begin position="83"/>
        <end position="145"/>
    </location>
</feature>
<dbReference type="Pfam" id="PF21180">
    <property type="entry name" value="TOP6A-Spo11_Toprim"/>
    <property type="match status" value="1"/>
</dbReference>
<reference evidence="13 14" key="1">
    <citation type="journal article" date="2011" name="Proc. Natl. Acad. Sci. U.S.A.">
        <title>Evolutionary erosion of yeast sex chromosomes by mating-type switching accidents.</title>
        <authorList>
            <person name="Gordon J.L."/>
            <person name="Armisen D."/>
            <person name="Proux-Wera E."/>
            <person name="Oheigeartaigh S.S."/>
            <person name="Byrne K.P."/>
            <person name="Wolfe K.H."/>
        </authorList>
    </citation>
    <scope>NUCLEOTIDE SEQUENCE [LARGE SCALE GENOMIC DNA]</scope>
    <source>
        <strain evidence="14">ATCC 10662 / CBS 1146 / NBRC 0425 / NCYC 2629 / NRRL Y-866</strain>
    </source>
</reference>
<dbReference type="KEGG" id="tdl:TDEL_0H03420"/>
<dbReference type="GO" id="GO:0003682">
    <property type="term" value="F:chromatin binding"/>
    <property type="evidence" value="ECO:0007669"/>
    <property type="project" value="EnsemblFungi"/>
</dbReference>
<keyword evidence="6" id="KW-0460">Magnesium</keyword>
<sequence length="350" mass="39416">MSRNLATLMSQCNSRSELCAALEPNPRRIHFNSTGTDVTEVLEMILSLSRNSIEQHQQPIAIIQSNGGTLSFPDVGMSTSAAKKIAVLFSLMRTIQVTVSTGQIRTIRDVYYTNVELYGDQRKVETGLCSIAKNLHLSSRDSLNILPAQKGLCYSPFDIVVQTNGQENLIPAKTSSMIPYLAQNSTARIVMRGDANLKLIVLEKEAVYNKLVGANTAEDTIFITGKGYPDFLTRLFLNRLQQNICILDWRIYTDADPHGIDIALKYMQNDDHEHYMCQKLVYKGALLTQLLRRKEAQFLQMSQRDLSLAIGLTNRLASNSSTKLLRVQLQRQLFFQKKAEMNSLLTSQYL</sequence>
<dbReference type="GO" id="GO:0045027">
    <property type="term" value="F:DNA end binding"/>
    <property type="evidence" value="ECO:0007669"/>
    <property type="project" value="EnsemblFungi"/>
</dbReference>
<evidence type="ECO:0000256" key="2">
    <source>
        <dbReference type="ARBA" id="ARBA00001946"/>
    </source>
</evidence>
<feature type="active site" description="O-(5'-phospho-DNA)-tyrosine intermediate" evidence="10">
    <location>
        <position position="112"/>
    </location>
</feature>
<dbReference type="STRING" id="1076872.G9A007"/>
<dbReference type="InParanoid" id="G9A007"/>
<keyword evidence="8 10" id="KW-0238">DNA-binding</keyword>
<dbReference type="SUPFAM" id="SSF56726">
    <property type="entry name" value="DNA topoisomerase IV, alpha subunit"/>
    <property type="match status" value="1"/>
</dbReference>
<evidence type="ECO:0000256" key="1">
    <source>
        <dbReference type="ARBA" id="ARBA00000185"/>
    </source>
</evidence>
<dbReference type="InterPro" id="IPR034136">
    <property type="entry name" value="TOPRIM_Topo6A/Spo11"/>
</dbReference>
<dbReference type="CDD" id="cd00223">
    <property type="entry name" value="TOPRIM_TopoIIB_SPO"/>
    <property type="match status" value="1"/>
</dbReference>
<gene>
    <name evidence="13" type="primary">TDEL0H03420</name>
    <name evidence="13" type="ORF">TDEL_0H03420</name>
</gene>
<dbReference type="Proteomes" id="UP000005627">
    <property type="component" value="Chromosome 8"/>
</dbReference>
<dbReference type="OrthoDB" id="5377392at2759"/>
<dbReference type="GO" id="GO:0007130">
    <property type="term" value="P:synaptonemal complex assembly"/>
    <property type="evidence" value="ECO:0007669"/>
    <property type="project" value="EnsemblFungi"/>
</dbReference>
<dbReference type="InterPro" id="IPR013049">
    <property type="entry name" value="Spo11/TopoVI_A_N"/>
</dbReference>
<accession>G9A007</accession>
<evidence type="ECO:0000313" key="13">
    <source>
        <dbReference type="EMBL" id="CCE94201.1"/>
    </source>
</evidence>
<evidence type="ECO:0000256" key="8">
    <source>
        <dbReference type="ARBA" id="ARBA00023125"/>
    </source>
</evidence>
<evidence type="ECO:0000256" key="5">
    <source>
        <dbReference type="ARBA" id="ARBA00022723"/>
    </source>
</evidence>
<dbReference type="eggNOG" id="KOG2795">
    <property type="taxonomic scope" value="Eukaryota"/>
</dbReference>
<dbReference type="PANTHER" id="PTHR10848:SF0">
    <property type="entry name" value="MEIOTIC RECOMBINATION PROTEIN SPO11"/>
    <property type="match status" value="1"/>
</dbReference>
<dbReference type="HOGENOM" id="CLU_037229_2_1_1"/>
<comment type="similarity">
    <text evidence="3 10">Belongs to the TOP6A family.</text>
</comment>
<dbReference type="GO" id="GO:0007131">
    <property type="term" value="P:reciprocal meiotic recombination"/>
    <property type="evidence" value="ECO:0007669"/>
    <property type="project" value="TreeGrafter"/>
</dbReference>
<dbReference type="GeneID" id="11501444"/>
<evidence type="ECO:0000259" key="11">
    <source>
        <dbReference type="Pfam" id="PF04406"/>
    </source>
</evidence>
<comment type="catalytic activity">
    <reaction evidence="1 10">
        <text>ATP-dependent breakage, passage and rejoining of double-stranded DNA.</text>
        <dbReference type="EC" id="5.6.2.2"/>
    </reaction>
</comment>
<dbReference type="PRINTS" id="PR01550">
    <property type="entry name" value="TOP6AFAMILY"/>
</dbReference>
<dbReference type="GO" id="GO:0035861">
    <property type="term" value="C:site of double-strand break"/>
    <property type="evidence" value="ECO:0007669"/>
    <property type="project" value="EnsemblFungi"/>
</dbReference>
<feature type="domain" description="Topoisomerase 6 subunit A/Spo11 TOPRIM" evidence="12">
    <location>
        <begin position="200"/>
        <end position="347"/>
    </location>
</feature>
<organism evidence="13 14">
    <name type="scientific">Torulaspora delbrueckii</name>
    <name type="common">Yeast</name>
    <name type="synonym">Candida colliculosa</name>
    <dbReference type="NCBI Taxonomy" id="4950"/>
    <lineage>
        <taxon>Eukaryota</taxon>
        <taxon>Fungi</taxon>
        <taxon>Dikarya</taxon>
        <taxon>Ascomycota</taxon>
        <taxon>Saccharomycotina</taxon>
        <taxon>Saccharomycetes</taxon>
        <taxon>Saccharomycetales</taxon>
        <taxon>Saccharomycetaceae</taxon>
        <taxon>Torulaspora</taxon>
    </lineage>
</organism>